<reference evidence="1 2" key="1">
    <citation type="journal article" date="2018" name="PLoS Genet.">
        <title>Population sequencing reveals clonal diversity and ancestral inbreeding in the grapevine cultivar Chardonnay.</title>
        <authorList>
            <person name="Roach M.J."/>
            <person name="Johnson D.L."/>
            <person name="Bohlmann J."/>
            <person name="van Vuuren H.J."/>
            <person name="Jones S.J."/>
            <person name="Pretorius I.S."/>
            <person name="Schmidt S.A."/>
            <person name="Borneman A.R."/>
        </authorList>
    </citation>
    <scope>NUCLEOTIDE SEQUENCE [LARGE SCALE GENOMIC DNA]</scope>
    <source>
        <strain evidence="2">cv. Chardonnay</strain>
        <tissue evidence="1">Leaf</tissue>
    </source>
</reference>
<proteinExistence type="predicted"/>
<dbReference type="Gene3D" id="1.10.110.10">
    <property type="entry name" value="Plant lipid-transfer and hydrophobic proteins"/>
    <property type="match status" value="1"/>
</dbReference>
<evidence type="ECO:0000313" key="1">
    <source>
        <dbReference type="EMBL" id="RVW20473.1"/>
    </source>
</evidence>
<protein>
    <recommendedName>
        <fullName evidence="3">Bifunctional inhibitor/plant lipid transfer protein/seed storage helical domain-containing protein</fullName>
    </recommendedName>
</protein>
<sequence>MAMTAQHVFCSPPAIWGSPSATVSTAVTCSPMELSTCANAIISSSPPTATCCSKLKEQRSCLANPHVCNIVDQCLGGAPRPDGLNPDVEVAAQEKPNKPMKGLFFYSLKPIPSISYELSRYSTVSDKPAHWATEGGLNLVFFRLKPTLSKTGLHGVAAWKEG</sequence>
<organism evidence="1 2">
    <name type="scientific">Vitis vinifera</name>
    <name type="common">Grape</name>
    <dbReference type="NCBI Taxonomy" id="29760"/>
    <lineage>
        <taxon>Eukaryota</taxon>
        <taxon>Viridiplantae</taxon>
        <taxon>Streptophyta</taxon>
        <taxon>Embryophyta</taxon>
        <taxon>Tracheophyta</taxon>
        <taxon>Spermatophyta</taxon>
        <taxon>Magnoliopsida</taxon>
        <taxon>eudicotyledons</taxon>
        <taxon>Gunneridae</taxon>
        <taxon>Pentapetalae</taxon>
        <taxon>rosids</taxon>
        <taxon>Vitales</taxon>
        <taxon>Vitaceae</taxon>
        <taxon>Viteae</taxon>
        <taxon>Vitis</taxon>
    </lineage>
</organism>
<accession>A0A438CB39</accession>
<dbReference type="Proteomes" id="UP000288805">
    <property type="component" value="Unassembled WGS sequence"/>
</dbReference>
<gene>
    <name evidence="1" type="ORF">CK203_110141</name>
</gene>
<evidence type="ECO:0000313" key="2">
    <source>
        <dbReference type="Proteomes" id="UP000288805"/>
    </source>
</evidence>
<evidence type="ECO:0008006" key="3">
    <source>
        <dbReference type="Google" id="ProtNLM"/>
    </source>
</evidence>
<name>A0A438CB39_VITVI</name>
<dbReference type="InterPro" id="IPR036312">
    <property type="entry name" value="Bifun_inhib/LTP/seed_sf"/>
</dbReference>
<comment type="caution">
    <text evidence="1">The sequence shown here is derived from an EMBL/GenBank/DDBJ whole genome shotgun (WGS) entry which is preliminary data.</text>
</comment>
<dbReference type="AlphaFoldDB" id="A0A438CB39"/>
<dbReference type="EMBL" id="QGNW01002364">
    <property type="protein sequence ID" value="RVW20473.1"/>
    <property type="molecule type" value="Genomic_DNA"/>
</dbReference>
<dbReference type="SUPFAM" id="SSF47699">
    <property type="entry name" value="Bifunctional inhibitor/lipid-transfer protein/seed storage 2S albumin"/>
    <property type="match status" value="1"/>
</dbReference>